<feature type="transmembrane region" description="Helical" evidence="1">
    <location>
        <begin position="164"/>
        <end position="190"/>
    </location>
</feature>
<dbReference type="Proteomes" id="UP000729402">
    <property type="component" value="Unassembled WGS sequence"/>
</dbReference>
<keyword evidence="1" id="KW-1133">Transmembrane helix</keyword>
<feature type="transmembrane region" description="Helical" evidence="1">
    <location>
        <begin position="437"/>
        <end position="470"/>
    </location>
</feature>
<keyword evidence="3" id="KW-1185">Reference proteome</keyword>
<organism evidence="2 3">
    <name type="scientific">Zizania palustris</name>
    <name type="common">Northern wild rice</name>
    <dbReference type="NCBI Taxonomy" id="103762"/>
    <lineage>
        <taxon>Eukaryota</taxon>
        <taxon>Viridiplantae</taxon>
        <taxon>Streptophyta</taxon>
        <taxon>Embryophyta</taxon>
        <taxon>Tracheophyta</taxon>
        <taxon>Spermatophyta</taxon>
        <taxon>Magnoliopsida</taxon>
        <taxon>Liliopsida</taxon>
        <taxon>Poales</taxon>
        <taxon>Poaceae</taxon>
        <taxon>BOP clade</taxon>
        <taxon>Oryzoideae</taxon>
        <taxon>Oryzeae</taxon>
        <taxon>Zizaniinae</taxon>
        <taxon>Zizania</taxon>
    </lineage>
</organism>
<dbReference type="InterPro" id="IPR039926">
    <property type="entry name" value="Egg_app_1"/>
</dbReference>
<name>A0A8J5RGN7_ZIZPA</name>
<evidence type="ECO:0000313" key="2">
    <source>
        <dbReference type="EMBL" id="KAG8045389.1"/>
    </source>
</evidence>
<sequence>MVVLADSAARKLLHGAAAVARGVAADPAVGTSFGLDSLWQFIVGLFTGLVNLLVLPFEAIWGLVTAIGSFFASILSGIASAAHLLVLPFEMLWHGLQAAAAGISHGFEALWHAIGSFLASIVAGVGSDAHLLVLPFEMLWHWLQAAAAGISHGFEGIWQGIQGFLANIVAGVGSAAHLFVLPFEAFIRWLQAAAAGISHGFDSMWQGIQGFFANLLSALAGTAHGLVLPFEAFWRWLQTAAAGISSGFEGLWHNIQGLFANFLTTLAGAAHELVHPFEAFWKCLQAAVADAATGISIGFDGLWPFVRRVYANLLAALASAAHDFVPRLESFWRWLRAAAYAALPFVLVIIAVLCVVALVWFFWPFLCSGAVLVGRALVTVVCYCGHYIVIVAMGVVSGLACICPAVGQCFAGVTMRAPGAPGMLISRAAFESLPRLFFLISRLAGSVVATTIFCSQAVALTCAPLVAALFRL</sequence>
<feature type="transmembrane region" description="Helical" evidence="1">
    <location>
        <begin position="211"/>
        <end position="230"/>
    </location>
</feature>
<dbReference type="EMBL" id="JAAALK010000290">
    <property type="protein sequence ID" value="KAG8045389.1"/>
    <property type="molecule type" value="Genomic_DNA"/>
</dbReference>
<dbReference type="OrthoDB" id="688520at2759"/>
<feature type="transmembrane region" description="Helical" evidence="1">
    <location>
        <begin position="369"/>
        <end position="389"/>
    </location>
</feature>
<accession>A0A8J5RGN7</accession>
<feature type="transmembrane region" description="Helical" evidence="1">
    <location>
        <begin position="109"/>
        <end position="127"/>
    </location>
</feature>
<comment type="caution">
    <text evidence="2">The sequence shown here is derived from an EMBL/GenBank/DDBJ whole genome shotgun (WGS) entry which is preliminary data.</text>
</comment>
<keyword evidence="1" id="KW-0472">Membrane</keyword>
<dbReference type="PANTHER" id="PTHR33333">
    <property type="entry name" value="ERYTHROCYTE MEMBRANE PROTEIN 1-LIKE"/>
    <property type="match status" value="1"/>
</dbReference>
<gene>
    <name evidence="2" type="ORF">GUJ93_ZPchr0008g13795</name>
</gene>
<protein>
    <submittedName>
        <fullName evidence="2">Uncharacterized protein</fullName>
    </submittedName>
</protein>
<proteinExistence type="predicted"/>
<reference evidence="2" key="2">
    <citation type="submission" date="2021-02" db="EMBL/GenBank/DDBJ databases">
        <authorList>
            <person name="Kimball J.A."/>
            <person name="Haas M.W."/>
            <person name="Macchietto M."/>
            <person name="Kono T."/>
            <person name="Duquette J."/>
            <person name="Shao M."/>
        </authorList>
    </citation>
    <scope>NUCLEOTIDE SEQUENCE</scope>
    <source>
        <tissue evidence="2">Fresh leaf tissue</tissue>
    </source>
</reference>
<feature type="transmembrane region" description="Helical" evidence="1">
    <location>
        <begin position="70"/>
        <end position="89"/>
    </location>
</feature>
<dbReference type="AlphaFoldDB" id="A0A8J5RGN7"/>
<evidence type="ECO:0000256" key="1">
    <source>
        <dbReference type="SAM" id="Phobius"/>
    </source>
</evidence>
<feature type="transmembrane region" description="Helical" evidence="1">
    <location>
        <begin position="337"/>
        <end position="363"/>
    </location>
</feature>
<keyword evidence="1" id="KW-0812">Transmembrane</keyword>
<dbReference type="PANTHER" id="PTHR33333:SF46">
    <property type="entry name" value="LOW QUALITY PROTEIN: GLYCINE-RICH PROTEIN DOT1"/>
    <property type="match status" value="1"/>
</dbReference>
<feature type="transmembrane region" description="Helical" evidence="1">
    <location>
        <begin position="41"/>
        <end position="63"/>
    </location>
</feature>
<evidence type="ECO:0000313" key="3">
    <source>
        <dbReference type="Proteomes" id="UP000729402"/>
    </source>
</evidence>
<reference evidence="2" key="1">
    <citation type="journal article" date="2021" name="bioRxiv">
        <title>Whole Genome Assembly and Annotation of Northern Wild Rice, Zizania palustris L., Supports a Whole Genome Duplication in the Zizania Genus.</title>
        <authorList>
            <person name="Haas M."/>
            <person name="Kono T."/>
            <person name="Macchietto M."/>
            <person name="Millas R."/>
            <person name="McGilp L."/>
            <person name="Shao M."/>
            <person name="Duquette J."/>
            <person name="Hirsch C.N."/>
            <person name="Kimball J."/>
        </authorList>
    </citation>
    <scope>NUCLEOTIDE SEQUENCE</scope>
    <source>
        <tissue evidence="2">Fresh leaf tissue</tissue>
    </source>
</reference>